<feature type="domain" description="HAMP" evidence="17">
    <location>
        <begin position="164"/>
        <end position="216"/>
    </location>
</feature>
<evidence type="ECO:0000256" key="12">
    <source>
        <dbReference type="ARBA" id="ARBA00023012"/>
    </source>
</evidence>
<dbReference type="Gene3D" id="6.10.340.10">
    <property type="match status" value="1"/>
</dbReference>
<dbReference type="EC" id="2.7.13.3" evidence="3"/>
<dbReference type="GO" id="GO:0005524">
    <property type="term" value="F:ATP binding"/>
    <property type="evidence" value="ECO:0007669"/>
    <property type="project" value="UniProtKB-KW"/>
</dbReference>
<feature type="coiled-coil region" evidence="14">
    <location>
        <begin position="307"/>
        <end position="334"/>
    </location>
</feature>
<evidence type="ECO:0000256" key="2">
    <source>
        <dbReference type="ARBA" id="ARBA00004651"/>
    </source>
</evidence>
<keyword evidence="4" id="KW-1003">Cell membrane</keyword>
<dbReference type="PROSITE" id="PS50109">
    <property type="entry name" value="HIS_KIN"/>
    <property type="match status" value="1"/>
</dbReference>
<keyword evidence="10" id="KW-0067">ATP-binding</keyword>
<dbReference type="HOGENOM" id="CLU_000445_89_6_9"/>
<dbReference type="CDD" id="cd06225">
    <property type="entry name" value="HAMP"/>
    <property type="match status" value="1"/>
</dbReference>
<feature type="coiled-coil region" evidence="14">
    <location>
        <begin position="208"/>
        <end position="238"/>
    </location>
</feature>
<dbReference type="AlphaFoldDB" id="U2QIV5"/>
<keyword evidence="19" id="KW-1185">Reference proteome</keyword>
<sequence>MKNMKIFPKTFIYTITILGSISLLAHAIFYCVFPNEYLKQEKREIRERADVLVQSLNGKNISEVRMFLEAYSKNINLTAHLKRDINNGKFELTHDLDIENKGENNQLLIEERSLTTSDGYRVTVQVVLSKDVKEKFTRTLRLTLPAVVGNTLFFSVVFSYFYSKILVRPLLYAADVTEKMEKLDPNAKFDIVQKDEIGEVGLHINKLYETLLAVIETLKTKNKNIEKLQEQKVNFLRSASHELKTPLTSLKIMQESMLYNIGKYKNHNTYLKKSISVIDDMDKLLKEILESSKFQEWTENKEELFVKKEVENILKNYEEMYLNKKLKIQNLLCEEKTILMNKQAFGKVLSNIIGNAVKYTQFYGEITIHLQNNYLVIDNTCEALGKSELDNLFKIFYRTQVFDNAKNRGTGLGIYIVKNILESYELNYSFLPYKDGMRFKIELPIK</sequence>
<evidence type="ECO:0000256" key="6">
    <source>
        <dbReference type="ARBA" id="ARBA00022679"/>
    </source>
</evidence>
<dbReference type="GO" id="GO:0000155">
    <property type="term" value="F:phosphorelay sensor kinase activity"/>
    <property type="evidence" value="ECO:0007669"/>
    <property type="project" value="InterPro"/>
</dbReference>
<dbReference type="PANTHER" id="PTHR45528:SF1">
    <property type="entry name" value="SENSOR HISTIDINE KINASE CPXA"/>
    <property type="match status" value="1"/>
</dbReference>
<dbReference type="SMART" id="SM00388">
    <property type="entry name" value="HisKA"/>
    <property type="match status" value="1"/>
</dbReference>
<dbReference type="SUPFAM" id="SSF47384">
    <property type="entry name" value="Homodimeric domain of signal transducing histidine kinase"/>
    <property type="match status" value="1"/>
</dbReference>
<dbReference type="eggNOG" id="COG0642">
    <property type="taxonomic scope" value="Bacteria"/>
</dbReference>
<dbReference type="Gene3D" id="3.30.565.10">
    <property type="entry name" value="Histidine kinase-like ATPase, C-terminal domain"/>
    <property type="match status" value="1"/>
</dbReference>
<dbReference type="CDD" id="cd00082">
    <property type="entry name" value="HisKA"/>
    <property type="match status" value="1"/>
</dbReference>
<evidence type="ECO:0000313" key="19">
    <source>
        <dbReference type="Proteomes" id="UP000016637"/>
    </source>
</evidence>
<organism evidence="18 19">
    <name type="scientific">Gemella bergeri ATCC 700627</name>
    <dbReference type="NCBI Taxonomy" id="1321820"/>
    <lineage>
        <taxon>Bacteria</taxon>
        <taxon>Bacillati</taxon>
        <taxon>Bacillota</taxon>
        <taxon>Bacilli</taxon>
        <taxon>Bacillales</taxon>
        <taxon>Gemellaceae</taxon>
        <taxon>Gemella</taxon>
    </lineage>
</organism>
<dbReference type="Gene3D" id="1.10.287.130">
    <property type="match status" value="1"/>
</dbReference>
<keyword evidence="12" id="KW-0902">Two-component regulatory system</keyword>
<evidence type="ECO:0000256" key="1">
    <source>
        <dbReference type="ARBA" id="ARBA00000085"/>
    </source>
</evidence>
<evidence type="ECO:0000259" key="16">
    <source>
        <dbReference type="PROSITE" id="PS50109"/>
    </source>
</evidence>
<comment type="subcellular location">
    <subcellularLocation>
        <location evidence="2">Cell membrane</location>
        <topology evidence="2">Multi-pass membrane protein</topology>
    </subcellularLocation>
</comment>
<dbReference type="SUPFAM" id="SSF55874">
    <property type="entry name" value="ATPase domain of HSP90 chaperone/DNA topoisomerase II/histidine kinase"/>
    <property type="match status" value="1"/>
</dbReference>
<keyword evidence="13 15" id="KW-0472">Membrane</keyword>
<dbReference type="InterPro" id="IPR003661">
    <property type="entry name" value="HisK_dim/P_dom"/>
</dbReference>
<dbReference type="InterPro" id="IPR005467">
    <property type="entry name" value="His_kinase_dom"/>
</dbReference>
<dbReference type="RefSeq" id="WP_021752906.1">
    <property type="nucleotide sequence ID" value="NZ_KI271828.1"/>
</dbReference>
<evidence type="ECO:0000256" key="11">
    <source>
        <dbReference type="ARBA" id="ARBA00022989"/>
    </source>
</evidence>
<comment type="caution">
    <text evidence="18">The sequence shown here is derived from an EMBL/GenBank/DDBJ whole genome shotgun (WGS) entry which is preliminary data.</text>
</comment>
<dbReference type="PATRIC" id="fig|1321820.3.peg.1319"/>
<evidence type="ECO:0000256" key="14">
    <source>
        <dbReference type="SAM" id="Coils"/>
    </source>
</evidence>
<evidence type="ECO:0000313" key="18">
    <source>
        <dbReference type="EMBL" id="ERK56406.1"/>
    </source>
</evidence>
<dbReference type="GO" id="GO:0005886">
    <property type="term" value="C:plasma membrane"/>
    <property type="evidence" value="ECO:0007669"/>
    <property type="project" value="UniProtKB-SubCell"/>
</dbReference>
<evidence type="ECO:0000256" key="3">
    <source>
        <dbReference type="ARBA" id="ARBA00012438"/>
    </source>
</evidence>
<dbReference type="SMART" id="SM00304">
    <property type="entry name" value="HAMP"/>
    <property type="match status" value="1"/>
</dbReference>
<evidence type="ECO:0000256" key="4">
    <source>
        <dbReference type="ARBA" id="ARBA00022475"/>
    </source>
</evidence>
<evidence type="ECO:0000256" key="9">
    <source>
        <dbReference type="ARBA" id="ARBA00022777"/>
    </source>
</evidence>
<dbReference type="InterPro" id="IPR036890">
    <property type="entry name" value="HATPase_C_sf"/>
</dbReference>
<dbReference type="PROSITE" id="PS50885">
    <property type="entry name" value="HAMP"/>
    <property type="match status" value="1"/>
</dbReference>
<dbReference type="Pfam" id="PF02518">
    <property type="entry name" value="HATPase_c"/>
    <property type="match status" value="1"/>
</dbReference>
<keyword evidence="9 18" id="KW-0418">Kinase</keyword>
<reference evidence="18 19" key="1">
    <citation type="submission" date="2013-08" db="EMBL/GenBank/DDBJ databases">
        <authorList>
            <person name="Weinstock G."/>
            <person name="Sodergren E."/>
            <person name="Wylie T."/>
            <person name="Fulton L."/>
            <person name="Fulton R."/>
            <person name="Fronick C."/>
            <person name="O'Laughlin M."/>
            <person name="Godfrey J."/>
            <person name="Miner T."/>
            <person name="Herter B."/>
            <person name="Appelbaum E."/>
            <person name="Cordes M."/>
            <person name="Lek S."/>
            <person name="Wollam A."/>
            <person name="Pepin K.H."/>
            <person name="Palsikar V.B."/>
            <person name="Mitreva M."/>
            <person name="Wilson R.K."/>
        </authorList>
    </citation>
    <scope>NUCLEOTIDE SEQUENCE [LARGE SCALE GENOMIC DNA]</scope>
    <source>
        <strain evidence="18 19">ATCC 700627</strain>
    </source>
</reference>
<feature type="transmembrane region" description="Helical" evidence="15">
    <location>
        <begin position="142"/>
        <end position="162"/>
    </location>
</feature>
<evidence type="ECO:0000256" key="13">
    <source>
        <dbReference type="ARBA" id="ARBA00023136"/>
    </source>
</evidence>
<evidence type="ECO:0000256" key="8">
    <source>
        <dbReference type="ARBA" id="ARBA00022741"/>
    </source>
</evidence>
<dbReference type="InterPro" id="IPR003660">
    <property type="entry name" value="HAMP_dom"/>
</dbReference>
<dbReference type="PANTHER" id="PTHR45528">
    <property type="entry name" value="SENSOR HISTIDINE KINASE CPXA"/>
    <property type="match status" value="1"/>
</dbReference>
<name>U2QIV5_9BACL</name>
<dbReference type="Pfam" id="PF00512">
    <property type="entry name" value="HisKA"/>
    <property type="match status" value="1"/>
</dbReference>
<evidence type="ECO:0000259" key="17">
    <source>
        <dbReference type="PROSITE" id="PS50885"/>
    </source>
</evidence>
<gene>
    <name evidence="18" type="ORF">HMPREF1983_01367</name>
</gene>
<evidence type="ECO:0000256" key="7">
    <source>
        <dbReference type="ARBA" id="ARBA00022692"/>
    </source>
</evidence>
<feature type="transmembrane region" description="Helical" evidence="15">
    <location>
        <begin position="12"/>
        <end position="33"/>
    </location>
</feature>
<dbReference type="InterPro" id="IPR036097">
    <property type="entry name" value="HisK_dim/P_sf"/>
</dbReference>
<keyword evidence="6" id="KW-0808">Transferase</keyword>
<feature type="domain" description="Histidine kinase" evidence="16">
    <location>
        <begin position="238"/>
        <end position="446"/>
    </location>
</feature>
<accession>U2QIV5</accession>
<comment type="catalytic activity">
    <reaction evidence="1">
        <text>ATP + protein L-histidine = ADP + protein N-phospho-L-histidine.</text>
        <dbReference type="EC" id="2.7.13.3"/>
    </reaction>
</comment>
<evidence type="ECO:0000256" key="5">
    <source>
        <dbReference type="ARBA" id="ARBA00022553"/>
    </source>
</evidence>
<keyword evidence="11 15" id="KW-1133">Transmembrane helix</keyword>
<keyword evidence="8" id="KW-0547">Nucleotide-binding</keyword>
<dbReference type="SMART" id="SM00387">
    <property type="entry name" value="HATPase_c"/>
    <property type="match status" value="1"/>
</dbReference>
<keyword evidence="7 15" id="KW-0812">Transmembrane</keyword>
<dbReference type="EMBL" id="AWVP01000092">
    <property type="protein sequence ID" value="ERK56406.1"/>
    <property type="molecule type" value="Genomic_DNA"/>
</dbReference>
<dbReference type="InterPro" id="IPR003594">
    <property type="entry name" value="HATPase_dom"/>
</dbReference>
<evidence type="ECO:0000256" key="15">
    <source>
        <dbReference type="SAM" id="Phobius"/>
    </source>
</evidence>
<proteinExistence type="predicted"/>
<protein>
    <recommendedName>
        <fullName evidence="3">histidine kinase</fullName>
        <ecNumber evidence="3">2.7.13.3</ecNumber>
    </recommendedName>
</protein>
<keyword evidence="14" id="KW-0175">Coiled coil</keyword>
<evidence type="ECO:0000256" key="10">
    <source>
        <dbReference type="ARBA" id="ARBA00022840"/>
    </source>
</evidence>
<keyword evidence="5" id="KW-0597">Phosphoprotein</keyword>
<dbReference type="Proteomes" id="UP000016637">
    <property type="component" value="Unassembled WGS sequence"/>
</dbReference>
<dbReference type="InterPro" id="IPR050398">
    <property type="entry name" value="HssS/ArlS-like"/>
</dbReference>